<protein>
    <recommendedName>
        <fullName evidence="7">Endolytic murein transglycosylase</fullName>
        <ecNumber evidence="7">4.2.2.29</ecNumber>
    </recommendedName>
    <alternativeName>
        <fullName evidence="7">Peptidoglycan lytic transglycosylase</fullName>
    </alternativeName>
    <alternativeName>
        <fullName evidence="7">Peptidoglycan polymerization terminase</fullName>
    </alternativeName>
</protein>
<keyword evidence="3 7" id="KW-1133">Transmembrane helix</keyword>
<comment type="similarity">
    <text evidence="7">Belongs to the transglycosylase MltG family.</text>
</comment>
<proteinExistence type="inferred from homology"/>
<dbReference type="Pfam" id="PF02618">
    <property type="entry name" value="YceG"/>
    <property type="match status" value="1"/>
</dbReference>
<accession>A0ABM6Z3M7</accession>
<evidence type="ECO:0000313" key="9">
    <source>
        <dbReference type="EMBL" id="AYD89757.1"/>
    </source>
</evidence>
<dbReference type="PANTHER" id="PTHR30518:SF2">
    <property type="entry name" value="ENDOLYTIC MUREIN TRANSGLYCOSYLASE"/>
    <property type="match status" value="1"/>
</dbReference>
<keyword evidence="1 7" id="KW-1003">Cell membrane</keyword>
<dbReference type="NCBIfam" id="TIGR00247">
    <property type="entry name" value="endolytic transglycosylase MltG"/>
    <property type="match status" value="1"/>
</dbReference>
<gene>
    <name evidence="7 9" type="primary">mltG</name>
    <name evidence="9" type="ORF">D5R93_06365</name>
</gene>
<evidence type="ECO:0000313" key="10">
    <source>
        <dbReference type="Proteomes" id="UP000273001"/>
    </source>
</evidence>
<keyword evidence="2 7" id="KW-0812">Transmembrane</keyword>
<dbReference type="InterPro" id="IPR003770">
    <property type="entry name" value="MLTG-like"/>
</dbReference>
<evidence type="ECO:0000256" key="2">
    <source>
        <dbReference type="ARBA" id="ARBA00022692"/>
    </source>
</evidence>
<dbReference type="EMBL" id="CP032514">
    <property type="protein sequence ID" value="AYD89757.1"/>
    <property type="molecule type" value="Genomic_DNA"/>
</dbReference>
<comment type="catalytic activity">
    <reaction evidence="7">
        <text>a peptidoglycan chain = a peptidoglycan chain with N-acetyl-1,6-anhydromuramyl-[peptide] at the reducing end + a peptidoglycan chain with N-acetylglucosamine at the non-reducing end.</text>
        <dbReference type="EC" id="4.2.2.29"/>
    </reaction>
</comment>
<keyword evidence="4 7" id="KW-0472">Membrane</keyword>
<evidence type="ECO:0000256" key="8">
    <source>
        <dbReference type="SAM" id="MobiDB-lite"/>
    </source>
</evidence>
<evidence type="ECO:0000256" key="7">
    <source>
        <dbReference type="HAMAP-Rule" id="MF_02065"/>
    </source>
</evidence>
<dbReference type="RefSeq" id="WP_119835012.1">
    <property type="nucleotide sequence ID" value="NZ_CP032514.1"/>
</dbReference>
<dbReference type="HAMAP" id="MF_02065">
    <property type="entry name" value="MltG"/>
    <property type="match status" value="1"/>
</dbReference>
<dbReference type="Gene3D" id="3.30.1490.480">
    <property type="entry name" value="Endolytic murein transglycosylase"/>
    <property type="match status" value="1"/>
</dbReference>
<keyword evidence="10" id="KW-1185">Reference proteome</keyword>
<feature type="region of interest" description="Disordered" evidence="8">
    <location>
        <begin position="10"/>
        <end position="39"/>
    </location>
</feature>
<organism evidence="9 10">
    <name type="scientific">Actinomyces lilanjuaniae</name>
    <dbReference type="NCBI Taxonomy" id="2321394"/>
    <lineage>
        <taxon>Bacteria</taxon>
        <taxon>Bacillati</taxon>
        <taxon>Actinomycetota</taxon>
        <taxon>Actinomycetes</taxon>
        <taxon>Actinomycetales</taxon>
        <taxon>Actinomycetaceae</taxon>
        <taxon>Actinomyces</taxon>
    </lineage>
</organism>
<comment type="subcellular location">
    <subcellularLocation>
        <location evidence="7">Cell membrane</location>
        <topology evidence="7">Single-pass membrane protein</topology>
    </subcellularLocation>
</comment>
<dbReference type="PANTHER" id="PTHR30518">
    <property type="entry name" value="ENDOLYTIC MUREIN TRANSGLYCOSYLASE"/>
    <property type="match status" value="1"/>
</dbReference>
<feature type="compositionally biased region" description="Basic residues" evidence="8">
    <location>
        <begin position="25"/>
        <end position="39"/>
    </location>
</feature>
<comment type="function">
    <text evidence="7">Functions as a peptidoglycan terminase that cleaves nascent peptidoglycan strands endolytically to terminate their elongation.</text>
</comment>
<dbReference type="Proteomes" id="UP000273001">
    <property type="component" value="Chromosome"/>
</dbReference>
<evidence type="ECO:0000256" key="4">
    <source>
        <dbReference type="ARBA" id="ARBA00023136"/>
    </source>
</evidence>
<feature type="transmembrane region" description="Helical" evidence="7">
    <location>
        <begin position="46"/>
        <end position="67"/>
    </location>
</feature>
<evidence type="ECO:0000256" key="6">
    <source>
        <dbReference type="ARBA" id="ARBA00023316"/>
    </source>
</evidence>
<evidence type="ECO:0000256" key="5">
    <source>
        <dbReference type="ARBA" id="ARBA00023239"/>
    </source>
</evidence>
<keyword evidence="6 7" id="KW-0961">Cell wall biogenesis/degradation</keyword>
<keyword evidence="5 7" id="KW-0456">Lyase</keyword>
<evidence type="ECO:0000256" key="1">
    <source>
        <dbReference type="ARBA" id="ARBA00022475"/>
    </source>
</evidence>
<evidence type="ECO:0000256" key="3">
    <source>
        <dbReference type="ARBA" id="ARBA00022989"/>
    </source>
</evidence>
<dbReference type="EC" id="4.2.2.29" evidence="7"/>
<feature type="site" description="Important for catalytic activity" evidence="7">
    <location>
        <position position="265"/>
    </location>
</feature>
<reference evidence="9 10" key="1">
    <citation type="submission" date="2018-09" db="EMBL/GenBank/DDBJ databases">
        <authorList>
            <person name="Li J."/>
        </authorList>
    </citation>
    <scope>NUCLEOTIDE SEQUENCE [LARGE SCALE GENOMIC DNA]</scope>
    <source>
        <strain evidence="9 10">2129</strain>
    </source>
</reference>
<sequence length="417" mass="44498">MSQDDFFAELGIQRQDGADADHGPRGRRARRAEKKERRRRRRRRRWLTSVVLVVVLIAVGVVAYRALGVMRDTPSATSAAQDYEGAGEEEVVITVPEGASGRDIGALLEEADVVASAAAFVEAYKANEKSGTIQPGTYTLKTHMSAANAVATLLDPASKAEHSLTVAEGFTKNQVKERLMSVGDFTAKEVDEAYADTEAIGLPEQAGGDVEGWLAPSTYDIGEDDTATDVVAQMVSTTVANLRSAGVEEEDYQEVLTKASIVEREVSQAQYYGQVARVIDNRIADTEGETQGMLQMDSTVLYGLGRVGGIPSPEDTADASNAYNTYQHPGLPPTPIGSPGQEVIAAVLDPPEGDWLYFVTVDLTTGETLFAATLEEQEANTEKLNAYCRENQEVCQGATATATAAPDPATATPDGGS</sequence>
<name>A0ABM6Z3M7_9ACTO</name>